<feature type="binding site" evidence="6">
    <location>
        <position position="191"/>
    </location>
    <ligand>
        <name>Mg(2+)</name>
        <dbReference type="ChEBI" id="CHEBI:18420"/>
        <label>1</label>
        <note>catalytic</note>
    </ligand>
</feature>
<reference evidence="7" key="2">
    <citation type="submission" date="2023-05" db="EMBL/GenBank/DDBJ databases">
        <authorList>
            <consortium name="Lawrence Berkeley National Laboratory"/>
            <person name="Steindorff A."/>
            <person name="Hensen N."/>
            <person name="Bonometti L."/>
            <person name="Westerberg I."/>
            <person name="Brannstrom I.O."/>
            <person name="Guillou S."/>
            <person name="Cros-Aarteil S."/>
            <person name="Calhoun S."/>
            <person name="Haridas S."/>
            <person name="Kuo A."/>
            <person name="Mondo S."/>
            <person name="Pangilinan J."/>
            <person name="Riley R."/>
            <person name="Labutti K."/>
            <person name="Andreopoulos B."/>
            <person name="Lipzen A."/>
            <person name="Chen C."/>
            <person name="Yanf M."/>
            <person name="Daum C."/>
            <person name="Ng V."/>
            <person name="Clum A."/>
            <person name="Ohm R."/>
            <person name="Martin F."/>
            <person name="Silar P."/>
            <person name="Natvig D."/>
            <person name="Lalanne C."/>
            <person name="Gautier V."/>
            <person name="Ament-Velasquez S.L."/>
            <person name="Kruys A."/>
            <person name="Hutchinson M.I."/>
            <person name="Powell A.J."/>
            <person name="Barry K."/>
            <person name="Miller A.N."/>
            <person name="Grigoriev I.V."/>
            <person name="Debuchy R."/>
            <person name="Gladieux P."/>
            <person name="Thoren M.H."/>
            <person name="Johannesson H."/>
        </authorList>
    </citation>
    <scope>NUCLEOTIDE SEQUENCE</scope>
    <source>
        <strain evidence="7">PSN243</strain>
    </source>
</reference>
<keyword evidence="5 6" id="KW-0460">Magnesium</keyword>
<name>A0AAV9H4C2_9PEZI</name>
<comment type="similarity">
    <text evidence="2">Belongs to the inositol monophosphatase superfamily.</text>
</comment>
<dbReference type="InterPro" id="IPR000760">
    <property type="entry name" value="Inositol_monophosphatase-like"/>
</dbReference>
<feature type="binding site" evidence="6">
    <location>
        <position position="119"/>
    </location>
    <ligand>
        <name>Mg(2+)</name>
        <dbReference type="ChEBI" id="CHEBI:18420"/>
        <label>1</label>
        <note>catalytic</note>
    </ligand>
</feature>
<evidence type="ECO:0000256" key="1">
    <source>
        <dbReference type="ARBA" id="ARBA00001946"/>
    </source>
</evidence>
<sequence length="420" mass="46357">MTVDLVFGGVKPPPKPPKYIKKMFEDTMGEESPWSDELQAAVEVLQVAADMSRFVQSMLRPNGGALINPKIAVTEEQRQLVLEFLKLDLTPVTVADLAIQAMVLTVLSNLFPQYGLVAEETADLLRENARARALVTHLIVAHTRENEYVWAHGCSDFETNNDHLVQILDRAGYPNGDGNTKKSFWVMDPIDGTAAFVKHQQYAINLGLIVDGIEVLGLVACPQLDFELAKAPGEPYSDITGSPLESPGTLLYAVRGHGAWALPLDMSLDPIRLPNLPECPSLSLSVSSIAVESGIHDTHKDVAMALGARHPHCDLQAWTLRWVSLALQHANFTVWVYEDHNRCAKIWDHAGAMLLYTEVGGVITDILGRPIDLTKGRILSANTGFAAASKRDHPILKAIVVKKLKDSYFQKLLDIWRYES</sequence>
<dbReference type="Proteomes" id="UP001321760">
    <property type="component" value="Unassembled WGS sequence"/>
</dbReference>
<dbReference type="InterPro" id="IPR020583">
    <property type="entry name" value="Inositol_monoP_metal-BS"/>
</dbReference>
<evidence type="ECO:0000313" key="8">
    <source>
        <dbReference type="Proteomes" id="UP001321760"/>
    </source>
</evidence>
<feature type="binding site" evidence="6">
    <location>
        <position position="190"/>
    </location>
    <ligand>
        <name>Mg(2+)</name>
        <dbReference type="ChEBI" id="CHEBI:18420"/>
        <label>1</label>
        <note>catalytic</note>
    </ligand>
</feature>
<gene>
    <name evidence="7" type="ORF">QBC34DRAFT_389691</name>
</gene>
<evidence type="ECO:0000313" key="7">
    <source>
        <dbReference type="EMBL" id="KAK4455277.1"/>
    </source>
</evidence>
<dbReference type="Gene3D" id="3.30.540.10">
    <property type="entry name" value="Fructose-1,6-Bisphosphatase, subunit A, domain 1"/>
    <property type="match status" value="1"/>
</dbReference>
<accession>A0AAV9H4C2</accession>
<feature type="binding site" evidence="6">
    <location>
        <position position="188"/>
    </location>
    <ligand>
        <name>Mg(2+)</name>
        <dbReference type="ChEBI" id="CHEBI:18420"/>
        <label>1</label>
        <note>catalytic</note>
    </ligand>
</feature>
<dbReference type="GO" id="GO:0008441">
    <property type="term" value="F:3'(2'),5'-bisphosphate nucleotidase activity"/>
    <property type="evidence" value="ECO:0007669"/>
    <property type="project" value="TreeGrafter"/>
</dbReference>
<dbReference type="InterPro" id="IPR051090">
    <property type="entry name" value="Inositol_monoP_superfamily"/>
</dbReference>
<evidence type="ECO:0000256" key="2">
    <source>
        <dbReference type="ARBA" id="ARBA00009759"/>
    </source>
</evidence>
<evidence type="ECO:0000256" key="4">
    <source>
        <dbReference type="ARBA" id="ARBA00022801"/>
    </source>
</evidence>
<evidence type="ECO:0000256" key="5">
    <source>
        <dbReference type="ARBA" id="ARBA00022842"/>
    </source>
</evidence>
<dbReference type="Pfam" id="PF00459">
    <property type="entry name" value="Inositol_P"/>
    <property type="match status" value="1"/>
</dbReference>
<evidence type="ECO:0000256" key="6">
    <source>
        <dbReference type="PIRSR" id="PIRSR600760-2"/>
    </source>
</evidence>
<organism evidence="7 8">
    <name type="scientific">Podospora aff. communis PSN243</name>
    <dbReference type="NCBI Taxonomy" id="3040156"/>
    <lineage>
        <taxon>Eukaryota</taxon>
        <taxon>Fungi</taxon>
        <taxon>Dikarya</taxon>
        <taxon>Ascomycota</taxon>
        <taxon>Pezizomycotina</taxon>
        <taxon>Sordariomycetes</taxon>
        <taxon>Sordariomycetidae</taxon>
        <taxon>Sordariales</taxon>
        <taxon>Podosporaceae</taxon>
        <taxon>Podospora</taxon>
    </lineage>
</organism>
<dbReference type="AlphaFoldDB" id="A0AAV9H4C2"/>
<keyword evidence="8" id="KW-1185">Reference proteome</keyword>
<evidence type="ECO:0000256" key="3">
    <source>
        <dbReference type="ARBA" id="ARBA00022723"/>
    </source>
</evidence>
<dbReference type="PANTHER" id="PTHR43200">
    <property type="entry name" value="PHOSPHATASE"/>
    <property type="match status" value="1"/>
</dbReference>
<dbReference type="EMBL" id="MU865914">
    <property type="protein sequence ID" value="KAK4455277.1"/>
    <property type="molecule type" value="Genomic_DNA"/>
</dbReference>
<keyword evidence="3 6" id="KW-0479">Metal-binding</keyword>
<dbReference type="SUPFAM" id="SSF56655">
    <property type="entry name" value="Carbohydrate phosphatase"/>
    <property type="match status" value="1"/>
</dbReference>
<keyword evidence="4" id="KW-0378">Hydrolase</keyword>
<proteinExistence type="inferred from homology"/>
<protein>
    <submittedName>
        <fullName evidence="7">Uncharacterized protein</fullName>
    </submittedName>
</protein>
<dbReference type="Gene3D" id="3.40.190.80">
    <property type="match status" value="1"/>
</dbReference>
<dbReference type="GO" id="GO:0046872">
    <property type="term" value="F:metal ion binding"/>
    <property type="evidence" value="ECO:0007669"/>
    <property type="project" value="UniProtKB-KW"/>
</dbReference>
<reference evidence="7" key="1">
    <citation type="journal article" date="2023" name="Mol. Phylogenet. Evol.">
        <title>Genome-scale phylogeny and comparative genomics of the fungal order Sordariales.</title>
        <authorList>
            <person name="Hensen N."/>
            <person name="Bonometti L."/>
            <person name="Westerberg I."/>
            <person name="Brannstrom I.O."/>
            <person name="Guillou S."/>
            <person name="Cros-Aarteil S."/>
            <person name="Calhoun S."/>
            <person name="Haridas S."/>
            <person name="Kuo A."/>
            <person name="Mondo S."/>
            <person name="Pangilinan J."/>
            <person name="Riley R."/>
            <person name="LaButti K."/>
            <person name="Andreopoulos B."/>
            <person name="Lipzen A."/>
            <person name="Chen C."/>
            <person name="Yan M."/>
            <person name="Daum C."/>
            <person name="Ng V."/>
            <person name="Clum A."/>
            <person name="Steindorff A."/>
            <person name="Ohm R.A."/>
            <person name="Martin F."/>
            <person name="Silar P."/>
            <person name="Natvig D.O."/>
            <person name="Lalanne C."/>
            <person name="Gautier V."/>
            <person name="Ament-Velasquez S.L."/>
            <person name="Kruys A."/>
            <person name="Hutchinson M.I."/>
            <person name="Powell A.J."/>
            <person name="Barry K."/>
            <person name="Miller A.N."/>
            <person name="Grigoriev I.V."/>
            <person name="Debuchy R."/>
            <person name="Gladieux P."/>
            <person name="Hiltunen Thoren M."/>
            <person name="Johannesson H."/>
        </authorList>
    </citation>
    <scope>NUCLEOTIDE SEQUENCE</scope>
    <source>
        <strain evidence="7">PSN243</strain>
    </source>
</reference>
<dbReference type="PANTHER" id="PTHR43200:SF2">
    <property type="entry name" value="3'(2'),5'-BISPHOSPHATE NUCLEOTIDASE"/>
    <property type="match status" value="1"/>
</dbReference>
<comment type="caution">
    <text evidence="7">The sequence shown here is derived from an EMBL/GenBank/DDBJ whole genome shotgun (WGS) entry which is preliminary data.</text>
</comment>
<dbReference type="GO" id="GO:0000103">
    <property type="term" value="P:sulfate assimilation"/>
    <property type="evidence" value="ECO:0007669"/>
    <property type="project" value="TreeGrafter"/>
</dbReference>
<feature type="binding site" evidence="6">
    <location>
        <position position="348"/>
    </location>
    <ligand>
        <name>Mg(2+)</name>
        <dbReference type="ChEBI" id="CHEBI:18420"/>
        <label>1</label>
        <note>catalytic</note>
    </ligand>
</feature>
<dbReference type="PROSITE" id="PS00629">
    <property type="entry name" value="IMP_1"/>
    <property type="match status" value="1"/>
</dbReference>
<comment type="cofactor">
    <cofactor evidence="1 6">
        <name>Mg(2+)</name>
        <dbReference type="ChEBI" id="CHEBI:18420"/>
    </cofactor>
</comment>